<protein>
    <submittedName>
        <fullName evidence="2">Uncharacterized protein</fullName>
    </submittedName>
</protein>
<gene>
    <name evidence="2" type="ORF">TIFTF001_044808</name>
</gene>
<keyword evidence="1" id="KW-0472">Membrane</keyword>
<proteinExistence type="predicted"/>
<evidence type="ECO:0000313" key="3">
    <source>
        <dbReference type="Proteomes" id="UP001187192"/>
    </source>
</evidence>
<reference evidence="2" key="1">
    <citation type="submission" date="2023-07" db="EMBL/GenBank/DDBJ databases">
        <title>draft genome sequence of fig (Ficus carica).</title>
        <authorList>
            <person name="Takahashi T."/>
            <person name="Nishimura K."/>
        </authorList>
    </citation>
    <scope>NUCLEOTIDE SEQUENCE</scope>
</reference>
<keyword evidence="1" id="KW-0812">Transmembrane</keyword>
<comment type="caution">
    <text evidence="2">The sequence shown here is derived from an EMBL/GenBank/DDBJ whole genome shotgun (WGS) entry which is preliminary data.</text>
</comment>
<evidence type="ECO:0000256" key="1">
    <source>
        <dbReference type="SAM" id="Phobius"/>
    </source>
</evidence>
<accession>A0AA87ZHV7</accession>
<dbReference type="AlphaFoldDB" id="A0AA87ZHV7"/>
<dbReference type="Proteomes" id="UP001187192">
    <property type="component" value="Unassembled WGS sequence"/>
</dbReference>
<feature type="transmembrane region" description="Helical" evidence="1">
    <location>
        <begin position="48"/>
        <end position="65"/>
    </location>
</feature>
<keyword evidence="1" id="KW-1133">Transmembrane helix</keyword>
<organism evidence="2 3">
    <name type="scientific">Ficus carica</name>
    <name type="common">Common fig</name>
    <dbReference type="NCBI Taxonomy" id="3494"/>
    <lineage>
        <taxon>Eukaryota</taxon>
        <taxon>Viridiplantae</taxon>
        <taxon>Streptophyta</taxon>
        <taxon>Embryophyta</taxon>
        <taxon>Tracheophyta</taxon>
        <taxon>Spermatophyta</taxon>
        <taxon>Magnoliopsida</taxon>
        <taxon>eudicotyledons</taxon>
        <taxon>Gunneridae</taxon>
        <taxon>Pentapetalae</taxon>
        <taxon>rosids</taxon>
        <taxon>fabids</taxon>
        <taxon>Rosales</taxon>
        <taxon>Moraceae</taxon>
        <taxon>Ficeae</taxon>
        <taxon>Ficus</taxon>
    </lineage>
</organism>
<evidence type="ECO:0000313" key="2">
    <source>
        <dbReference type="EMBL" id="GMN33544.1"/>
    </source>
</evidence>
<sequence>MFEGSGDDSMREKRGGIGARAASTALTAAAAFTASFSTHFLIRISSGVGKLIFIMFSANFAIKASSSNSGSMNSRVPKSLINAHLITNGLSTYEGIRLTIPDWITTKSFQRLDCINR</sequence>
<dbReference type="EMBL" id="BTGU01003528">
    <property type="protein sequence ID" value="GMN33544.1"/>
    <property type="molecule type" value="Genomic_DNA"/>
</dbReference>
<keyword evidence="3" id="KW-1185">Reference proteome</keyword>
<name>A0AA87ZHV7_FICCA</name>